<dbReference type="RefSeq" id="XP_018327508.1">
    <property type="nucleotide sequence ID" value="XM_018472006.2"/>
</dbReference>
<feature type="binding site" evidence="6">
    <location>
        <position position="178"/>
    </location>
    <ligand>
        <name>AMP</name>
        <dbReference type="ChEBI" id="CHEBI:456215"/>
    </ligand>
</feature>
<keyword evidence="1 6" id="KW-0808">Transferase</keyword>
<dbReference type="GO" id="GO:0005829">
    <property type="term" value="C:cytosol"/>
    <property type="evidence" value="ECO:0007669"/>
    <property type="project" value="UniProtKB-SubCell"/>
</dbReference>
<dbReference type="Proteomes" id="UP000192223">
    <property type="component" value="Unplaced"/>
</dbReference>
<feature type="binding site" evidence="6">
    <location>
        <position position="145"/>
    </location>
    <ligand>
        <name>ATP</name>
        <dbReference type="ChEBI" id="CHEBI:30616"/>
    </ligand>
</feature>
<dbReference type="SUPFAM" id="SSF52540">
    <property type="entry name" value="P-loop containing nucleoside triphosphate hydrolases"/>
    <property type="match status" value="1"/>
</dbReference>
<dbReference type="InterPro" id="IPR007862">
    <property type="entry name" value="Adenylate_kinase_lid-dom"/>
</dbReference>
<dbReference type="CDD" id="cd01428">
    <property type="entry name" value="ADK"/>
    <property type="match status" value="1"/>
</dbReference>
<dbReference type="GeneID" id="108738543"/>
<dbReference type="InParanoid" id="A0A1W4X547"/>
<comment type="similarity">
    <text evidence="6">Belongs to the adenylate kinase family. AK2 subfamily.</text>
</comment>
<reference evidence="9" key="1">
    <citation type="submission" date="2025-08" db="UniProtKB">
        <authorList>
            <consortium name="RefSeq"/>
        </authorList>
    </citation>
    <scope>IDENTIFICATION</scope>
    <source>
        <tissue evidence="9">Entire body</tissue>
    </source>
</reference>
<sequence>MPAAVPIPRESPSIEPRGINAVLLGPPGSGKGTQAPLITQKYCICHLATGDMLRNEVASGSKLGADIKKVMDDGKLVSDDLVVDLIDTNLDKPECRNGFLLDGFPRTIKQAEKLDQLLDKRKTSLDAVIEFGIDDNLLVRRITGRLIHPGSGRSYHEEFHPPKKQMKDDITGEPLIRRSDDNIEALKKRLRAYHEQTKPLVSYYQTRGVHHLVDAAKASSDVFRNIDKIFLEAQKKRMAL</sequence>
<dbReference type="EC" id="2.7.4.3" evidence="6"/>
<feature type="binding site" evidence="6">
    <location>
        <begin position="28"/>
        <end position="33"/>
    </location>
    <ligand>
        <name>ATP</name>
        <dbReference type="ChEBI" id="CHEBI:30616"/>
    </ligand>
</feature>
<keyword evidence="3 6" id="KW-0418">Kinase</keyword>
<feature type="binding site" evidence="6">
    <location>
        <begin position="154"/>
        <end position="155"/>
    </location>
    <ligand>
        <name>ATP</name>
        <dbReference type="ChEBI" id="CHEBI:30616"/>
    </ligand>
</feature>
<dbReference type="KEGG" id="apln:108738543"/>
<feature type="binding site" evidence="6">
    <location>
        <position position="189"/>
    </location>
    <ligand>
        <name>AMP</name>
        <dbReference type="ChEBI" id="CHEBI:456215"/>
    </ligand>
</feature>
<name>A0A1W4X547_AGRPL</name>
<dbReference type="GO" id="GO:0004017">
    <property type="term" value="F:AMP kinase activity"/>
    <property type="evidence" value="ECO:0007669"/>
    <property type="project" value="UniProtKB-UniRule"/>
</dbReference>
<feature type="binding site" evidence="6">
    <location>
        <begin position="103"/>
        <end position="106"/>
    </location>
    <ligand>
        <name>AMP</name>
        <dbReference type="ChEBI" id="CHEBI:456215"/>
    </ligand>
</feature>
<keyword evidence="2 6" id="KW-0547">Nucleotide-binding</keyword>
<dbReference type="FunCoup" id="A0A1W4X547">
    <property type="interactions" value="1496"/>
</dbReference>
<evidence type="ECO:0000259" key="7">
    <source>
        <dbReference type="Pfam" id="PF05191"/>
    </source>
</evidence>
<feature type="region of interest" description="NMPbind" evidence="6">
    <location>
        <begin position="48"/>
        <end position="77"/>
    </location>
</feature>
<dbReference type="InterPro" id="IPR006259">
    <property type="entry name" value="Adenyl_kin_sub"/>
</dbReference>
<dbReference type="PANTHER" id="PTHR23359">
    <property type="entry name" value="NUCLEOTIDE KINASE"/>
    <property type="match status" value="1"/>
</dbReference>
<evidence type="ECO:0000256" key="3">
    <source>
        <dbReference type="ARBA" id="ARBA00022777"/>
    </source>
</evidence>
<accession>A0A1W4X547</accession>
<dbReference type="AlphaFoldDB" id="A0A1W4X547"/>
<comment type="function">
    <text evidence="6">Catalyzes the reversible transfer of the terminal phosphate group between ATP and AMP. Plays an important role in cellular energy homeostasis and in adenine nucleotide metabolism. Adenylate kinase activity is critical for regulation of the phosphate utilization and the AMP de novo biosynthesis pathways.</text>
</comment>
<dbReference type="NCBIfam" id="TIGR01351">
    <property type="entry name" value="adk"/>
    <property type="match status" value="1"/>
</dbReference>
<dbReference type="OrthoDB" id="439792at2759"/>
<dbReference type="HAMAP" id="MF_03168">
    <property type="entry name" value="Adenylate_kinase_AK2"/>
    <property type="match status" value="1"/>
</dbReference>
<dbReference type="InterPro" id="IPR000850">
    <property type="entry name" value="Adenylat/UMP-CMP_kin"/>
</dbReference>
<feature type="binding site" evidence="6">
    <location>
        <begin position="75"/>
        <end position="77"/>
    </location>
    <ligand>
        <name>AMP</name>
        <dbReference type="ChEBI" id="CHEBI:456215"/>
    </ligand>
</feature>
<gene>
    <name evidence="9" type="primary">LOC108738543</name>
    <name evidence="6" type="synonym">Ak2</name>
</gene>
<evidence type="ECO:0000256" key="5">
    <source>
        <dbReference type="ARBA" id="ARBA00023128"/>
    </source>
</evidence>
<dbReference type="GO" id="GO:0006172">
    <property type="term" value="P:ADP biosynthetic process"/>
    <property type="evidence" value="ECO:0007669"/>
    <property type="project" value="UniProtKB-UniRule"/>
</dbReference>
<dbReference type="GO" id="GO:0046033">
    <property type="term" value="P:AMP metabolic process"/>
    <property type="evidence" value="ECO:0007669"/>
    <property type="project" value="UniProtKB-UniRule"/>
</dbReference>
<dbReference type="GO" id="GO:0005758">
    <property type="term" value="C:mitochondrial intermembrane space"/>
    <property type="evidence" value="ECO:0007669"/>
    <property type="project" value="UniProtKB-SubCell"/>
</dbReference>
<feature type="binding site" evidence="6">
    <location>
        <position position="110"/>
    </location>
    <ligand>
        <name>AMP</name>
        <dbReference type="ChEBI" id="CHEBI:456215"/>
    </ligand>
</feature>
<dbReference type="NCBIfam" id="NF001381">
    <property type="entry name" value="PRK00279.1-3"/>
    <property type="match status" value="1"/>
</dbReference>
<evidence type="ECO:0000256" key="4">
    <source>
        <dbReference type="ARBA" id="ARBA00022840"/>
    </source>
</evidence>
<evidence type="ECO:0000256" key="2">
    <source>
        <dbReference type="ARBA" id="ARBA00022741"/>
    </source>
</evidence>
<dbReference type="InterPro" id="IPR028587">
    <property type="entry name" value="AK2"/>
</dbReference>
<comment type="subcellular location">
    <subcellularLocation>
        <location evidence="6">Cytoplasm</location>
        <location evidence="6">Cytosol</location>
    </subcellularLocation>
    <subcellularLocation>
        <location evidence="6">Mitochondrion intermembrane space</location>
    </subcellularLocation>
    <text evidence="6">Predominantly mitochondrial.</text>
</comment>
<dbReference type="Pfam" id="PF05191">
    <property type="entry name" value="ADK_lid"/>
    <property type="match status" value="1"/>
</dbReference>
<dbReference type="InterPro" id="IPR027417">
    <property type="entry name" value="P-loop_NTPase"/>
</dbReference>
<keyword evidence="4 6" id="KW-0067">ATP-binding</keyword>
<dbReference type="GO" id="GO:0046034">
    <property type="term" value="P:ATP metabolic process"/>
    <property type="evidence" value="ECO:0007669"/>
    <property type="project" value="UniProtKB-UniRule"/>
</dbReference>
<dbReference type="PROSITE" id="PS00113">
    <property type="entry name" value="ADENYLATE_KINASE"/>
    <property type="match status" value="1"/>
</dbReference>
<comment type="subunit">
    <text evidence="6">Monomer.</text>
</comment>
<dbReference type="PRINTS" id="PR00094">
    <property type="entry name" value="ADENYLTKNASE"/>
</dbReference>
<keyword evidence="6" id="KW-0963">Cytoplasm</keyword>
<protein>
    <recommendedName>
        <fullName evidence="6">Adenylate kinase</fullName>
        <ecNumber evidence="6">2.7.4.3</ecNumber>
    </recommendedName>
    <alternativeName>
        <fullName evidence="6">ATP-AMP transphosphorylase</fullName>
    </alternativeName>
    <alternativeName>
        <fullName evidence="6">ATP:AMP phosphotransferase</fullName>
    </alternativeName>
    <alternativeName>
        <fullName evidence="6">Adenylate kinase cytosolic and mitochondrial</fullName>
    </alternativeName>
    <alternativeName>
        <fullName evidence="6">Adenylate monophosphate kinase</fullName>
    </alternativeName>
</protein>
<feature type="binding site" evidence="6">
    <location>
        <position position="54"/>
    </location>
    <ligand>
        <name>AMP</name>
        <dbReference type="ChEBI" id="CHEBI:456215"/>
    </ligand>
</feature>
<dbReference type="Gene3D" id="3.40.50.300">
    <property type="entry name" value="P-loop containing nucleotide triphosphate hydrolases"/>
    <property type="match status" value="1"/>
</dbReference>
<dbReference type="NCBIfam" id="NF011100">
    <property type="entry name" value="PRK14527.1"/>
    <property type="match status" value="1"/>
</dbReference>
<organism evidence="8 9">
    <name type="scientific">Agrilus planipennis</name>
    <name type="common">Emerald ash borer</name>
    <name type="synonym">Agrilus marcopoli</name>
    <dbReference type="NCBI Taxonomy" id="224129"/>
    <lineage>
        <taxon>Eukaryota</taxon>
        <taxon>Metazoa</taxon>
        <taxon>Ecdysozoa</taxon>
        <taxon>Arthropoda</taxon>
        <taxon>Hexapoda</taxon>
        <taxon>Insecta</taxon>
        <taxon>Pterygota</taxon>
        <taxon>Neoptera</taxon>
        <taxon>Endopterygota</taxon>
        <taxon>Coleoptera</taxon>
        <taxon>Polyphaga</taxon>
        <taxon>Elateriformia</taxon>
        <taxon>Buprestoidea</taxon>
        <taxon>Buprestidae</taxon>
        <taxon>Agrilinae</taxon>
        <taxon>Agrilus</taxon>
    </lineage>
</organism>
<keyword evidence="8" id="KW-1185">Reference proteome</keyword>
<evidence type="ECO:0000313" key="8">
    <source>
        <dbReference type="Proteomes" id="UP000192223"/>
    </source>
</evidence>
<dbReference type="CTD" id="204"/>
<evidence type="ECO:0000256" key="6">
    <source>
        <dbReference type="HAMAP-Rule" id="MF_03168"/>
    </source>
</evidence>
<feature type="region of interest" description="LID" evidence="6">
    <location>
        <begin position="144"/>
        <end position="181"/>
    </location>
</feature>
<feature type="domain" description="Adenylate kinase active site lid" evidence="7">
    <location>
        <begin position="145"/>
        <end position="180"/>
    </location>
</feature>
<dbReference type="HAMAP" id="MF_00235">
    <property type="entry name" value="Adenylate_kinase_Adk"/>
    <property type="match status" value="1"/>
</dbReference>
<evidence type="ECO:0000256" key="1">
    <source>
        <dbReference type="ARBA" id="ARBA00022679"/>
    </source>
</evidence>
<keyword evidence="5 6" id="KW-0496">Mitochondrion</keyword>
<dbReference type="GO" id="GO:0005524">
    <property type="term" value="F:ATP binding"/>
    <property type="evidence" value="ECO:0007669"/>
    <property type="project" value="UniProtKB-KW"/>
</dbReference>
<proteinExistence type="inferred from homology"/>
<dbReference type="Pfam" id="PF00406">
    <property type="entry name" value="ADK"/>
    <property type="match status" value="1"/>
</dbReference>
<feature type="binding site" evidence="6">
    <location>
        <position position="217"/>
    </location>
    <ligand>
        <name>ATP</name>
        <dbReference type="ChEBI" id="CHEBI:30616"/>
    </ligand>
</feature>
<comment type="domain">
    <text evidence="6">Consists of three domains, a large central CORE domain and two small peripheral domains, NMPbind and LID, which undergo movements during catalysis. The LID domain closes over the site of phosphoryl transfer upon ATP binding. Assembling and dissambling the active center during each catalytic cycle provides an effective means to prevent ATP hydrolysis.</text>
</comment>
<dbReference type="FunFam" id="3.40.50.300:FF:000106">
    <property type="entry name" value="Adenylate kinase mitochondrial"/>
    <property type="match status" value="1"/>
</dbReference>
<evidence type="ECO:0000313" key="9">
    <source>
        <dbReference type="RefSeq" id="XP_018327508.1"/>
    </source>
</evidence>
<feature type="binding site" evidence="6">
    <location>
        <position position="49"/>
    </location>
    <ligand>
        <name>AMP</name>
        <dbReference type="ChEBI" id="CHEBI:456215"/>
    </ligand>
</feature>
<comment type="catalytic activity">
    <reaction evidence="6">
        <text>AMP + ATP = 2 ADP</text>
        <dbReference type="Rhea" id="RHEA:12973"/>
        <dbReference type="ChEBI" id="CHEBI:30616"/>
        <dbReference type="ChEBI" id="CHEBI:456215"/>
        <dbReference type="ChEBI" id="CHEBI:456216"/>
        <dbReference type="EC" id="2.7.4.3"/>
    </reaction>
</comment>
<dbReference type="STRING" id="224129.A0A1W4X547"/>
<dbReference type="InterPro" id="IPR033690">
    <property type="entry name" value="Adenylat_kinase_CS"/>
</dbReference>